<evidence type="ECO:0000313" key="2">
    <source>
        <dbReference type="Proteomes" id="UP000267821"/>
    </source>
</evidence>
<dbReference type="EMBL" id="ML121529">
    <property type="protein sequence ID" value="RPB28721.1"/>
    <property type="molecule type" value="Genomic_DNA"/>
</dbReference>
<evidence type="ECO:0000313" key="1">
    <source>
        <dbReference type="EMBL" id="RPB28721.1"/>
    </source>
</evidence>
<dbReference type="InParanoid" id="A0A3N4M825"/>
<proteinExistence type="predicted"/>
<dbReference type="Proteomes" id="UP000267821">
    <property type="component" value="Unassembled WGS sequence"/>
</dbReference>
<gene>
    <name evidence="1" type="ORF">L211DRAFT_405295</name>
</gene>
<reference evidence="1 2" key="1">
    <citation type="journal article" date="2018" name="Nat. Ecol. Evol.">
        <title>Pezizomycetes genomes reveal the molecular basis of ectomycorrhizal truffle lifestyle.</title>
        <authorList>
            <person name="Murat C."/>
            <person name="Payen T."/>
            <person name="Noel B."/>
            <person name="Kuo A."/>
            <person name="Morin E."/>
            <person name="Chen J."/>
            <person name="Kohler A."/>
            <person name="Krizsan K."/>
            <person name="Balestrini R."/>
            <person name="Da Silva C."/>
            <person name="Montanini B."/>
            <person name="Hainaut M."/>
            <person name="Levati E."/>
            <person name="Barry K.W."/>
            <person name="Belfiori B."/>
            <person name="Cichocki N."/>
            <person name="Clum A."/>
            <person name="Dockter R.B."/>
            <person name="Fauchery L."/>
            <person name="Guy J."/>
            <person name="Iotti M."/>
            <person name="Le Tacon F."/>
            <person name="Lindquist E.A."/>
            <person name="Lipzen A."/>
            <person name="Malagnac F."/>
            <person name="Mello A."/>
            <person name="Molinier V."/>
            <person name="Miyauchi S."/>
            <person name="Poulain J."/>
            <person name="Riccioni C."/>
            <person name="Rubini A."/>
            <person name="Sitrit Y."/>
            <person name="Splivallo R."/>
            <person name="Traeger S."/>
            <person name="Wang M."/>
            <person name="Zifcakova L."/>
            <person name="Wipf D."/>
            <person name="Zambonelli A."/>
            <person name="Paolocci F."/>
            <person name="Nowrousian M."/>
            <person name="Ottonello S."/>
            <person name="Baldrian P."/>
            <person name="Spatafora J.W."/>
            <person name="Henrissat B."/>
            <person name="Nagy L.G."/>
            <person name="Aury J.M."/>
            <person name="Wincker P."/>
            <person name="Grigoriev I.V."/>
            <person name="Bonfante P."/>
            <person name="Martin F.M."/>
        </authorList>
    </citation>
    <scope>NUCLEOTIDE SEQUENCE [LARGE SCALE GENOMIC DNA]</scope>
    <source>
        <strain evidence="1 2">ATCC MYA-4762</strain>
    </source>
</reference>
<sequence>MLSESSVSLSVTVTVRVMLEPSPSSPLYSPMTTSIASPSSCCNWRIVRCKKSSNLLNELDAFQYPIGTIR</sequence>
<organism evidence="1 2">
    <name type="scientific">Terfezia boudieri ATCC MYA-4762</name>
    <dbReference type="NCBI Taxonomy" id="1051890"/>
    <lineage>
        <taxon>Eukaryota</taxon>
        <taxon>Fungi</taxon>
        <taxon>Dikarya</taxon>
        <taxon>Ascomycota</taxon>
        <taxon>Pezizomycotina</taxon>
        <taxon>Pezizomycetes</taxon>
        <taxon>Pezizales</taxon>
        <taxon>Pezizaceae</taxon>
        <taxon>Terfezia</taxon>
    </lineage>
</organism>
<dbReference type="AlphaFoldDB" id="A0A3N4M825"/>
<name>A0A3N4M825_9PEZI</name>
<protein>
    <submittedName>
        <fullName evidence="1">Uncharacterized protein</fullName>
    </submittedName>
</protein>
<keyword evidence="2" id="KW-1185">Reference proteome</keyword>
<accession>A0A3N4M825</accession>